<evidence type="ECO:0000256" key="1">
    <source>
        <dbReference type="ARBA" id="ARBA00022649"/>
    </source>
</evidence>
<keyword evidence="3" id="KW-0012">Acyltransferase</keyword>
<name>A0A9D1ZPL3_9LACO</name>
<gene>
    <name evidence="4" type="ORF">H9820_11720</name>
</gene>
<reference evidence="4" key="2">
    <citation type="submission" date="2021-04" db="EMBL/GenBank/DDBJ databases">
        <authorList>
            <person name="Gilroy R."/>
        </authorList>
    </citation>
    <scope>NUCLEOTIDE SEQUENCE</scope>
    <source>
        <strain evidence="4">3204</strain>
    </source>
</reference>
<dbReference type="AlphaFoldDB" id="A0A9D1ZPL3"/>
<evidence type="ECO:0000256" key="2">
    <source>
        <dbReference type="ARBA" id="ARBA00022679"/>
    </source>
</evidence>
<dbReference type="GO" id="GO:0016746">
    <property type="term" value="F:acyltransferase activity"/>
    <property type="evidence" value="ECO:0007669"/>
    <property type="project" value="UniProtKB-KW"/>
</dbReference>
<dbReference type="EMBL" id="DXCM01000090">
    <property type="protein sequence ID" value="HIY93590.1"/>
    <property type="molecule type" value="Genomic_DNA"/>
</dbReference>
<keyword evidence="1" id="KW-1277">Toxin-antitoxin system</keyword>
<sequence>MRPITILKEKDDIKLSSFDCVPKNVEKYKNSVSDYELINDFLKTKALSYSEKNIMQTFLLISEKEKRVIGFFSLNAGSQRIFKKFRLKKKKQKFDVPTLNRNTELPTVDMVWMGIDKEYQHNGYGQKLMEQIFLIVENISNVIGVSLFAVCAIKDSQSYFTKFGFIDVSEGIGNTKGDQFMAITIEELRIILK</sequence>
<protein>
    <submittedName>
        <fullName evidence="4">GNAT family N-acetyltransferase</fullName>
    </submittedName>
</protein>
<evidence type="ECO:0000256" key="3">
    <source>
        <dbReference type="ARBA" id="ARBA00023315"/>
    </source>
</evidence>
<dbReference type="Proteomes" id="UP000824013">
    <property type="component" value="Unassembled WGS sequence"/>
</dbReference>
<dbReference type="Gene3D" id="3.40.630.30">
    <property type="match status" value="1"/>
</dbReference>
<evidence type="ECO:0000313" key="4">
    <source>
        <dbReference type="EMBL" id="HIY93590.1"/>
    </source>
</evidence>
<evidence type="ECO:0000313" key="5">
    <source>
        <dbReference type="Proteomes" id="UP000824013"/>
    </source>
</evidence>
<reference evidence="4" key="1">
    <citation type="journal article" date="2021" name="PeerJ">
        <title>Extensive microbial diversity within the chicken gut microbiome revealed by metagenomics and culture.</title>
        <authorList>
            <person name="Gilroy R."/>
            <person name="Ravi A."/>
            <person name="Getino M."/>
            <person name="Pursley I."/>
            <person name="Horton D.L."/>
            <person name="Alikhan N.F."/>
            <person name="Baker D."/>
            <person name="Gharbi K."/>
            <person name="Hall N."/>
            <person name="Watson M."/>
            <person name="Adriaenssens E.M."/>
            <person name="Foster-Nyarko E."/>
            <person name="Jarju S."/>
            <person name="Secka A."/>
            <person name="Antonio M."/>
            <person name="Oren A."/>
            <person name="Chaudhuri R.R."/>
            <person name="La Ragione R."/>
            <person name="Hildebrand F."/>
            <person name="Pallen M.J."/>
        </authorList>
    </citation>
    <scope>NUCLEOTIDE SEQUENCE</scope>
    <source>
        <strain evidence="4">3204</strain>
    </source>
</reference>
<dbReference type="PANTHER" id="PTHR36449">
    <property type="entry name" value="ACETYLTRANSFERASE-RELATED"/>
    <property type="match status" value="1"/>
</dbReference>
<comment type="caution">
    <text evidence="4">The sequence shown here is derived from an EMBL/GenBank/DDBJ whole genome shotgun (WGS) entry which is preliminary data.</text>
</comment>
<dbReference type="SUPFAM" id="SSF55729">
    <property type="entry name" value="Acyl-CoA N-acyltransferases (Nat)"/>
    <property type="match status" value="1"/>
</dbReference>
<proteinExistence type="predicted"/>
<organism evidence="4 5">
    <name type="scientific">Candidatus Companilactobacillus pullicola</name>
    <dbReference type="NCBI Taxonomy" id="2838523"/>
    <lineage>
        <taxon>Bacteria</taxon>
        <taxon>Bacillati</taxon>
        <taxon>Bacillota</taxon>
        <taxon>Bacilli</taxon>
        <taxon>Lactobacillales</taxon>
        <taxon>Lactobacillaceae</taxon>
        <taxon>Companilactobacillus</taxon>
    </lineage>
</organism>
<dbReference type="InterPro" id="IPR016181">
    <property type="entry name" value="Acyl_CoA_acyltransferase"/>
</dbReference>
<dbReference type="PANTHER" id="PTHR36449:SF1">
    <property type="entry name" value="ACETYLTRANSFERASE"/>
    <property type="match status" value="1"/>
</dbReference>
<accession>A0A9D1ZPL3</accession>
<keyword evidence="2" id="KW-0808">Transferase</keyword>